<dbReference type="PANTHER" id="PTHR22957">
    <property type="entry name" value="TBC1 DOMAIN FAMILY MEMBER GTPASE-ACTIVATING PROTEIN"/>
    <property type="match status" value="1"/>
</dbReference>
<keyword evidence="4" id="KW-1185">Reference proteome</keyword>
<name>A0A9E7KX08_9LILI</name>
<proteinExistence type="predicted"/>
<gene>
    <name evidence="3" type="ORF">MUK42_35881</name>
</gene>
<dbReference type="FunFam" id="1.10.8.270:FF:000021">
    <property type="entry name" value="Ypt/Rab-GAP domain of gyp1p superfamily protein"/>
    <property type="match status" value="1"/>
</dbReference>
<dbReference type="InterPro" id="IPR000195">
    <property type="entry name" value="Rab-GAP-TBC_dom"/>
</dbReference>
<protein>
    <submittedName>
        <fullName evidence="3">TBC domain containing protein</fullName>
    </submittedName>
</protein>
<dbReference type="Gene3D" id="1.10.8.270">
    <property type="entry name" value="putative rabgap domain of human tbc1 domain family member 14 like domains"/>
    <property type="match status" value="1"/>
</dbReference>
<evidence type="ECO:0000313" key="3">
    <source>
        <dbReference type="EMBL" id="URE32526.1"/>
    </source>
</evidence>
<dbReference type="PANTHER" id="PTHR22957:SF456">
    <property type="entry name" value="YPT_RAB-GAP DOMAIN OF GYP1P SUPERFAMILY PROTEIN"/>
    <property type="match status" value="1"/>
</dbReference>
<dbReference type="EMBL" id="CP097510">
    <property type="protein sequence ID" value="URE32526.1"/>
    <property type="molecule type" value="Genomic_DNA"/>
</dbReference>
<dbReference type="OrthoDB" id="10264062at2759"/>
<evidence type="ECO:0000259" key="2">
    <source>
        <dbReference type="PROSITE" id="PS50086"/>
    </source>
</evidence>
<dbReference type="PROSITE" id="PS50086">
    <property type="entry name" value="TBC_RABGAP"/>
    <property type="match status" value="1"/>
</dbReference>
<dbReference type="Proteomes" id="UP001055439">
    <property type="component" value="Chromosome 8"/>
</dbReference>
<feature type="region of interest" description="Disordered" evidence="1">
    <location>
        <begin position="326"/>
        <end position="345"/>
    </location>
</feature>
<dbReference type="Pfam" id="PF00566">
    <property type="entry name" value="RabGAP-TBC"/>
    <property type="match status" value="1"/>
</dbReference>
<dbReference type="SUPFAM" id="SSF47923">
    <property type="entry name" value="Ypt/Rab-GAP domain of gyp1p"/>
    <property type="match status" value="1"/>
</dbReference>
<evidence type="ECO:0000256" key="1">
    <source>
        <dbReference type="SAM" id="MobiDB-lite"/>
    </source>
</evidence>
<feature type="domain" description="Rab-GAP TBC" evidence="2">
    <location>
        <begin position="161"/>
        <end position="586"/>
    </location>
</feature>
<reference evidence="3" key="1">
    <citation type="submission" date="2022-05" db="EMBL/GenBank/DDBJ databases">
        <title>The Musa troglodytarum L. genome provides insights into the mechanism of non-climacteric behaviour and enrichment of carotenoids.</title>
        <authorList>
            <person name="Wang J."/>
        </authorList>
    </citation>
    <scope>NUCLEOTIDE SEQUENCE</scope>
    <source>
        <tissue evidence="3">Leaf</tissue>
    </source>
</reference>
<organism evidence="3 4">
    <name type="scientific">Musa troglodytarum</name>
    <name type="common">fe'i banana</name>
    <dbReference type="NCBI Taxonomy" id="320322"/>
    <lineage>
        <taxon>Eukaryota</taxon>
        <taxon>Viridiplantae</taxon>
        <taxon>Streptophyta</taxon>
        <taxon>Embryophyta</taxon>
        <taxon>Tracheophyta</taxon>
        <taxon>Spermatophyta</taxon>
        <taxon>Magnoliopsida</taxon>
        <taxon>Liliopsida</taxon>
        <taxon>Zingiberales</taxon>
        <taxon>Musaceae</taxon>
        <taxon>Musa</taxon>
    </lineage>
</organism>
<dbReference type="SMART" id="SM00164">
    <property type="entry name" value="TBC"/>
    <property type="match status" value="1"/>
</dbReference>
<dbReference type="Gene3D" id="1.10.472.80">
    <property type="entry name" value="Ypt/Rab-GAP domain of gyp1p, domain 3"/>
    <property type="match status" value="1"/>
</dbReference>
<feature type="region of interest" description="Disordered" evidence="1">
    <location>
        <begin position="42"/>
        <end position="67"/>
    </location>
</feature>
<evidence type="ECO:0000313" key="4">
    <source>
        <dbReference type="Proteomes" id="UP001055439"/>
    </source>
</evidence>
<dbReference type="AlphaFoldDB" id="A0A9E7KX08"/>
<dbReference type="GO" id="GO:0005096">
    <property type="term" value="F:GTPase activator activity"/>
    <property type="evidence" value="ECO:0007669"/>
    <property type="project" value="TreeGrafter"/>
</dbReference>
<feature type="compositionally biased region" description="Basic and acidic residues" evidence="1">
    <location>
        <begin position="327"/>
        <end position="340"/>
    </location>
</feature>
<sequence length="586" mass="66066">MGPTKCVFPKPTTSNSFLLPWSLPNPTPPSLSLSLSLSQLEDDNAEARGEGKPHLSMATEPSDRSSAYPSLPISALPRCVLHPIVFYTPSIFCSRRALPFGPRFDLARGAVGNEEERAGRRGLRIDDRNKMLKPEKWQSNFDSDGKIIGFQKALKLIVVGGVDASIRAEVWEFLLGCYALSSTAECRRQLRKARRERYADLIKQCQRMHSSIGTGNLAYVVGSRVMDVRTLSKDNVNGKAVTTSEYASHDAADKLDSYPDMDIDTTYLYQKKSSDNSTDLASARMSTDSAAFNYGSRNSESEINELQYDSESLFDFPPLPVTNLFKKNGDDKRESKKHGDSTSVSEGTAALKVQHMYSFQINNNVDPTTESDFPSASDNVSYFSSDSQKCVEGTKARILEKDVVNALRISDIPEAAMIDKTTTNGLVTKEDRVSEWLWTLHRIVVDVVRTDSHLEFYGDPKNMARMSDILAVYAWVDPATGYCQGMSDLLSPFVVLYEDNADAFWCFEMLLRRMRENFQMEGPTGVMKQLQTLWKILELIDAEIFGHLRLIGAESLHFAFRMLLVLFRRELSFDEALRMWEFVFHY</sequence>
<dbReference type="InterPro" id="IPR035969">
    <property type="entry name" value="Rab-GAP_TBC_sf"/>
</dbReference>
<accession>A0A9E7KX08</accession>